<dbReference type="InterPro" id="IPR036236">
    <property type="entry name" value="Znf_C2H2_sf"/>
</dbReference>
<dbReference type="InterPro" id="IPR050527">
    <property type="entry name" value="Snail/Krueppel_Znf"/>
</dbReference>
<feature type="chain" id="PRO_5039153672" description="C2H2-type domain-containing protein" evidence="7">
    <location>
        <begin position="21"/>
        <end position="291"/>
    </location>
</feature>
<dbReference type="Pfam" id="PF00096">
    <property type="entry name" value="zf-C2H2"/>
    <property type="match status" value="1"/>
</dbReference>
<evidence type="ECO:0000256" key="6">
    <source>
        <dbReference type="PROSITE-ProRule" id="PRU00042"/>
    </source>
</evidence>
<proteinExistence type="predicted"/>
<dbReference type="EMBL" id="JAIWYP010000008">
    <property type="protein sequence ID" value="KAH3782879.1"/>
    <property type="molecule type" value="Genomic_DNA"/>
</dbReference>
<dbReference type="InterPro" id="IPR013087">
    <property type="entry name" value="Znf_C2H2_type"/>
</dbReference>
<dbReference type="GO" id="GO:0008270">
    <property type="term" value="F:zinc ion binding"/>
    <property type="evidence" value="ECO:0007669"/>
    <property type="project" value="UniProtKB-KW"/>
</dbReference>
<keyword evidence="4" id="KW-0862">Zinc</keyword>
<dbReference type="SUPFAM" id="SSF57667">
    <property type="entry name" value="beta-beta-alpha zinc fingers"/>
    <property type="match status" value="3"/>
</dbReference>
<dbReference type="GO" id="GO:0005634">
    <property type="term" value="C:nucleus"/>
    <property type="evidence" value="ECO:0007669"/>
    <property type="project" value="UniProtKB-SubCell"/>
</dbReference>
<feature type="domain" description="C2H2-type" evidence="8">
    <location>
        <begin position="152"/>
        <end position="176"/>
    </location>
</feature>
<dbReference type="Gene3D" id="3.30.160.60">
    <property type="entry name" value="Classic Zinc Finger"/>
    <property type="match status" value="4"/>
</dbReference>
<keyword evidence="2" id="KW-0677">Repeat</keyword>
<keyword evidence="3 6" id="KW-0863">Zinc-finger</keyword>
<evidence type="ECO:0000256" key="5">
    <source>
        <dbReference type="ARBA" id="ARBA00023242"/>
    </source>
</evidence>
<feature type="domain" description="C2H2-type" evidence="8">
    <location>
        <begin position="96"/>
        <end position="124"/>
    </location>
</feature>
<evidence type="ECO:0000259" key="8">
    <source>
        <dbReference type="PROSITE" id="PS50157"/>
    </source>
</evidence>
<reference evidence="9" key="1">
    <citation type="journal article" date="2019" name="bioRxiv">
        <title>The Genome of the Zebra Mussel, Dreissena polymorpha: A Resource for Invasive Species Research.</title>
        <authorList>
            <person name="McCartney M.A."/>
            <person name="Auch B."/>
            <person name="Kono T."/>
            <person name="Mallez S."/>
            <person name="Zhang Y."/>
            <person name="Obille A."/>
            <person name="Becker A."/>
            <person name="Abrahante J.E."/>
            <person name="Garbe J."/>
            <person name="Badalamenti J.P."/>
            <person name="Herman A."/>
            <person name="Mangelson H."/>
            <person name="Liachko I."/>
            <person name="Sullivan S."/>
            <person name="Sone E.D."/>
            <person name="Koren S."/>
            <person name="Silverstein K.A.T."/>
            <person name="Beckman K.B."/>
            <person name="Gohl D.M."/>
        </authorList>
    </citation>
    <scope>NUCLEOTIDE SEQUENCE</scope>
    <source>
        <strain evidence="9">Duluth1</strain>
        <tissue evidence="9">Whole animal</tissue>
    </source>
</reference>
<evidence type="ECO:0000256" key="4">
    <source>
        <dbReference type="ARBA" id="ARBA00022833"/>
    </source>
</evidence>
<keyword evidence="5" id="KW-0539">Nucleus</keyword>
<gene>
    <name evidence="9" type="ORF">DPMN_160801</name>
</gene>
<evidence type="ECO:0000256" key="7">
    <source>
        <dbReference type="SAM" id="SignalP"/>
    </source>
</evidence>
<dbReference type="PROSITE" id="PS50157">
    <property type="entry name" value="ZINC_FINGER_C2H2_2"/>
    <property type="match status" value="4"/>
</dbReference>
<feature type="domain" description="C2H2-type" evidence="8">
    <location>
        <begin position="124"/>
        <end position="151"/>
    </location>
</feature>
<dbReference type="GO" id="GO:0000978">
    <property type="term" value="F:RNA polymerase II cis-regulatory region sequence-specific DNA binding"/>
    <property type="evidence" value="ECO:0007669"/>
    <property type="project" value="TreeGrafter"/>
</dbReference>
<feature type="signal peptide" evidence="7">
    <location>
        <begin position="1"/>
        <end position="20"/>
    </location>
</feature>
<organism evidence="9 10">
    <name type="scientific">Dreissena polymorpha</name>
    <name type="common">Zebra mussel</name>
    <name type="synonym">Mytilus polymorpha</name>
    <dbReference type="NCBI Taxonomy" id="45954"/>
    <lineage>
        <taxon>Eukaryota</taxon>
        <taxon>Metazoa</taxon>
        <taxon>Spiralia</taxon>
        <taxon>Lophotrochozoa</taxon>
        <taxon>Mollusca</taxon>
        <taxon>Bivalvia</taxon>
        <taxon>Autobranchia</taxon>
        <taxon>Heteroconchia</taxon>
        <taxon>Euheterodonta</taxon>
        <taxon>Imparidentia</taxon>
        <taxon>Neoheterodontei</taxon>
        <taxon>Myida</taxon>
        <taxon>Dreissenoidea</taxon>
        <taxon>Dreissenidae</taxon>
        <taxon>Dreissena</taxon>
    </lineage>
</organism>
<evidence type="ECO:0000256" key="2">
    <source>
        <dbReference type="ARBA" id="ARBA00022737"/>
    </source>
</evidence>
<dbReference type="Pfam" id="PF12874">
    <property type="entry name" value="zf-met"/>
    <property type="match status" value="1"/>
</dbReference>
<comment type="caution">
    <text evidence="9">The sequence shown here is derived from an EMBL/GenBank/DDBJ whole genome shotgun (WGS) entry which is preliminary data.</text>
</comment>
<keyword evidence="10" id="KW-1185">Reference proteome</keyword>
<feature type="domain" description="C2H2-type" evidence="8">
    <location>
        <begin position="181"/>
        <end position="208"/>
    </location>
</feature>
<evidence type="ECO:0000256" key="1">
    <source>
        <dbReference type="ARBA" id="ARBA00022723"/>
    </source>
</evidence>
<accession>A0A9D4ENU1</accession>
<evidence type="ECO:0000313" key="10">
    <source>
        <dbReference type="Proteomes" id="UP000828390"/>
    </source>
</evidence>
<dbReference type="PANTHER" id="PTHR24388:SF104">
    <property type="entry name" value="AT-RICH BINDING PROTEIN-RELATED"/>
    <property type="match status" value="1"/>
</dbReference>
<name>A0A9D4ENU1_DREPO</name>
<keyword evidence="7" id="KW-0732">Signal</keyword>
<evidence type="ECO:0000256" key="3">
    <source>
        <dbReference type="ARBA" id="ARBA00022771"/>
    </source>
</evidence>
<dbReference type="Proteomes" id="UP000828390">
    <property type="component" value="Unassembled WGS sequence"/>
</dbReference>
<keyword evidence="1" id="KW-0479">Metal-binding</keyword>
<dbReference type="PROSITE" id="PS00028">
    <property type="entry name" value="ZINC_FINGER_C2H2_1"/>
    <property type="match status" value="4"/>
</dbReference>
<protein>
    <recommendedName>
        <fullName evidence="8">C2H2-type domain-containing protein</fullName>
    </recommendedName>
</protein>
<dbReference type="PANTHER" id="PTHR24388">
    <property type="entry name" value="ZINC FINGER PROTEIN"/>
    <property type="match status" value="1"/>
</dbReference>
<evidence type="ECO:0000313" key="9">
    <source>
        <dbReference type="EMBL" id="KAH3782879.1"/>
    </source>
</evidence>
<dbReference type="GO" id="GO:0000981">
    <property type="term" value="F:DNA-binding transcription factor activity, RNA polymerase II-specific"/>
    <property type="evidence" value="ECO:0007669"/>
    <property type="project" value="TreeGrafter"/>
</dbReference>
<dbReference type="SMART" id="SM00355">
    <property type="entry name" value="ZnF_C2H2"/>
    <property type="match status" value="6"/>
</dbReference>
<dbReference type="AlphaFoldDB" id="A0A9D4ENU1"/>
<sequence>MPISILLLVISIRFCKIVVACQLRVHVTVSSLTTKACYGVFFTALQRLQEGTITSIEISFLDSSILDESIEVVIDFNSNEVLTSTPIVKKQKVDLFACPSCAYTTNSRGNLYRHKRSVHQKKKEECPTCGKTYASAYDLRTHVRVVHGENPFLCESCCQRFNNRAALKRHRDVKHADVCKFNCATCGKKYYEREAYIGHMNKHIGSKPYSCKCGTSFGYKSCLRRHMQTCQQQSTKKEHKCDTCGVVLNSRTVLLDHVQGKHGDKLYTCPCGKSFSWRPSLARHKKACKSA</sequence>
<reference evidence="9" key="2">
    <citation type="submission" date="2020-11" db="EMBL/GenBank/DDBJ databases">
        <authorList>
            <person name="McCartney M.A."/>
            <person name="Auch B."/>
            <person name="Kono T."/>
            <person name="Mallez S."/>
            <person name="Becker A."/>
            <person name="Gohl D.M."/>
            <person name="Silverstein K.A.T."/>
            <person name="Koren S."/>
            <person name="Bechman K.B."/>
            <person name="Herman A."/>
            <person name="Abrahante J.E."/>
            <person name="Garbe J."/>
        </authorList>
    </citation>
    <scope>NUCLEOTIDE SEQUENCE</scope>
    <source>
        <strain evidence="9">Duluth1</strain>
        <tissue evidence="9">Whole animal</tissue>
    </source>
</reference>